<evidence type="ECO:0000313" key="1">
    <source>
        <dbReference type="EMBL" id="AHI29720.1"/>
    </source>
</evidence>
<dbReference type="OrthoDB" id="6053567at2"/>
<reference evidence="1 2" key="1">
    <citation type="journal article" date="2014" name="Genome Announc.">
        <title>Draft Genome Sequences of Marinobacter similis A3d10T and Marinobacter salarius R9SW1T.</title>
        <authorList>
            <person name="Ivanova E.P."/>
            <person name="Ng H.J."/>
            <person name="Webb H.K."/>
            <person name="Feng G."/>
            <person name="Oshima K."/>
            <person name="Hattori M."/>
            <person name="Ohkuma M."/>
            <person name="Sergeev A.F."/>
            <person name="Mikhailov V.V."/>
            <person name="Crawford R.J."/>
            <person name="Sawabe T."/>
        </authorList>
    </citation>
    <scope>NUCLEOTIDE SEQUENCE [LARGE SCALE GENOMIC DNA]</scope>
    <source>
        <strain evidence="1 2">A3d10</strain>
    </source>
</reference>
<sequence length="96" mass="10692">MSKQAAEIKARSLMTELLYAQEGKFVGVTFTTDSGRVRELNGRLGVKRYLTKGVNPQAGDTLELATIWDRQIGGYRRFNVNRLQGLRAGGMSLAMR</sequence>
<dbReference type="STRING" id="1420916.AU14_17660"/>
<dbReference type="HOGENOM" id="CLU_2356437_0_0_6"/>
<proteinExistence type="predicted"/>
<dbReference type="KEGG" id="msx:AU14_17660"/>
<dbReference type="AlphaFoldDB" id="W5YKY9"/>
<protein>
    <submittedName>
        <fullName evidence="1">Uncharacterized protein</fullName>
    </submittedName>
</protein>
<dbReference type="EMBL" id="CP007151">
    <property type="protein sequence ID" value="AHI29720.1"/>
    <property type="molecule type" value="Genomic_DNA"/>
</dbReference>
<keyword evidence="2" id="KW-1185">Reference proteome</keyword>
<organism evidence="1 2">
    <name type="scientific">Marinobacter similis</name>
    <dbReference type="NCBI Taxonomy" id="1420916"/>
    <lineage>
        <taxon>Bacteria</taxon>
        <taxon>Pseudomonadati</taxon>
        <taxon>Pseudomonadota</taxon>
        <taxon>Gammaproteobacteria</taxon>
        <taxon>Pseudomonadales</taxon>
        <taxon>Marinobacteraceae</taxon>
        <taxon>Marinobacter</taxon>
    </lineage>
</organism>
<name>W5YKY9_9GAMM</name>
<dbReference type="RefSeq" id="WP_041342895.1">
    <property type="nucleotide sequence ID" value="NZ_CP007151.1"/>
</dbReference>
<gene>
    <name evidence="1" type="ORF">AU14_17660</name>
</gene>
<accession>W5YKY9</accession>
<evidence type="ECO:0000313" key="2">
    <source>
        <dbReference type="Proteomes" id="UP000061489"/>
    </source>
</evidence>
<dbReference type="Proteomes" id="UP000061489">
    <property type="component" value="Chromosome"/>
</dbReference>